<protein>
    <submittedName>
        <fullName evidence="1">Toxin-antitoxin system YwqK family antitoxin</fullName>
    </submittedName>
</protein>
<sequence length="118" mass="13644">MKNLILGTFLLAGTTLFAQKISPDFEQEDTVIKGTFYYEDGAVKQKGTYKNGKLHGQWVMYAPDGSKMAIAHYEKGKKVGQWFYYQDQDLTQIIYTDNRIAEVSQWKDRNIVYSQSNK</sequence>
<dbReference type="EMBL" id="JBHULZ010000041">
    <property type="protein sequence ID" value="MFD2698285.1"/>
    <property type="molecule type" value="Genomic_DNA"/>
</dbReference>
<name>A0ABW5SI48_9FLAO</name>
<proteinExistence type="predicted"/>
<keyword evidence="2" id="KW-1185">Reference proteome</keyword>
<organism evidence="1 2">
    <name type="scientific">Mesonia sediminis</name>
    <dbReference type="NCBI Taxonomy" id="1703946"/>
    <lineage>
        <taxon>Bacteria</taxon>
        <taxon>Pseudomonadati</taxon>
        <taxon>Bacteroidota</taxon>
        <taxon>Flavobacteriia</taxon>
        <taxon>Flavobacteriales</taxon>
        <taxon>Flavobacteriaceae</taxon>
        <taxon>Mesonia</taxon>
    </lineage>
</organism>
<gene>
    <name evidence="1" type="ORF">ACFSQ0_09800</name>
</gene>
<dbReference type="RefSeq" id="WP_379047602.1">
    <property type="nucleotide sequence ID" value="NZ_JBHULZ010000041.1"/>
</dbReference>
<dbReference type="SUPFAM" id="SSF82185">
    <property type="entry name" value="Histone H3 K4-specific methyltransferase SET7/9 N-terminal domain"/>
    <property type="match status" value="1"/>
</dbReference>
<dbReference type="Gene3D" id="2.20.110.10">
    <property type="entry name" value="Histone H3 K4-specific methyltransferase SET7/9 N-terminal domain"/>
    <property type="match status" value="1"/>
</dbReference>
<evidence type="ECO:0000313" key="2">
    <source>
        <dbReference type="Proteomes" id="UP001597357"/>
    </source>
</evidence>
<evidence type="ECO:0000313" key="1">
    <source>
        <dbReference type="EMBL" id="MFD2698285.1"/>
    </source>
</evidence>
<dbReference type="Proteomes" id="UP001597357">
    <property type="component" value="Unassembled WGS sequence"/>
</dbReference>
<reference evidence="2" key="1">
    <citation type="journal article" date="2019" name="Int. J. Syst. Evol. Microbiol.">
        <title>The Global Catalogue of Microorganisms (GCM) 10K type strain sequencing project: providing services to taxonomists for standard genome sequencing and annotation.</title>
        <authorList>
            <consortium name="The Broad Institute Genomics Platform"/>
            <consortium name="The Broad Institute Genome Sequencing Center for Infectious Disease"/>
            <person name="Wu L."/>
            <person name="Ma J."/>
        </authorList>
    </citation>
    <scope>NUCLEOTIDE SEQUENCE [LARGE SCALE GENOMIC DNA]</scope>
    <source>
        <strain evidence="2">KCTC 42255</strain>
    </source>
</reference>
<comment type="caution">
    <text evidence="1">The sequence shown here is derived from an EMBL/GenBank/DDBJ whole genome shotgun (WGS) entry which is preliminary data.</text>
</comment>
<accession>A0ABW5SI48</accession>